<dbReference type="InParanoid" id="A0A5C7EUC8"/>
<dbReference type="AlphaFoldDB" id="A0A5C7EUC8"/>
<keyword evidence="2" id="KW-1185">Reference proteome</keyword>
<dbReference type="EMBL" id="VPFL01000012">
    <property type="protein sequence ID" value="TXF11629.1"/>
    <property type="molecule type" value="Genomic_DNA"/>
</dbReference>
<dbReference type="Proteomes" id="UP000321201">
    <property type="component" value="Unassembled WGS sequence"/>
</dbReference>
<gene>
    <name evidence="1" type="ORF">FR698_09835</name>
</gene>
<organism evidence="1 2">
    <name type="scientific">Pelomicrobium methylotrophicum</name>
    <dbReference type="NCBI Taxonomy" id="2602750"/>
    <lineage>
        <taxon>Bacteria</taxon>
        <taxon>Pseudomonadati</taxon>
        <taxon>Pseudomonadota</taxon>
        <taxon>Hydrogenophilia</taxon>
        <taxon>Hydrogenophilia incertae sedis</taxon>
        <taxon>Pelomicrobium</taxon>
    </lineage>
</organism>
<comment type="caution">
    <text evidence="1">The sequence shown here is derived from an EMBL/GenBank/DDBJ whole genome shotgun (WGS) entry which is preliminary data.</text>
</comment>
<dbReference type="RefSeq" id="WP_147800028.1">
    <property type="nucleotide sequence ID" value="NZ_VPFL01000012.1"/>
</dbReference>
<accession>A0A5C7EUC8</accession>
<evidence type="ECO:0000313" key="2">
    <source>
        <dbReference type="Proteomes" id="UP000321201"/>
    </source>
</evidence>
<name>A0A5C7EUC8_9PROT</name>
<proteinExistence type="predicted"/>
<evidence type="ECO:0000313" key="1">
    <source>
        <dbReference type="EMBL" id="TXF11629.1"/>
    </source>
</evidence>
<reference evidence="1 2" key="1">
    <citation type="submission" date="2019-08" db="EMBL/GenBank/DDBJ databases">
        <title>Pelomicrobium methylotrophicum gen. nov., sp. nov. a moderately thermophilic, facultatively anaerobic, lithoautotrophic and methylotrophic bacterium isolated from a terrestrial mud volcano.</title>
        <authorList>
            <person name="Slobodkina G.B."/>
            <person name="Merkel A.Y."/>
            <person name="Slobodkin A.I."/>
        </authorList>
    </citation>
    <scope>NUCLEOTIDE SEQUENCE [LARGE SCALE GENOMIC DNA]</scope>
    <source>
        <strain evidence="1 2">SM250</strain>
    </source>
</reference>
<protein>
    <submittedName>
        <fullName evidence="1">Uncharacterized protein</fullName>
    </submittedName>
</protein>
<sequence length="293" mass="33421">MDLIEILRLNSRTVADTRIEEIDGHIIAGVIAYDDCCQNPLKDLDGLGEIIELDDRRRNREGLYELGLEEKGEPYFDEEIENTAEEKLIEILKKKAPDALIAHIVKCADEYGMTLDESIDEFVQSYKDGARRSLGLSGCADLPDWKTMLFDEWMREYRLGNVGDPFAVPLEARFRGYDKTFMVCHDPLEADAVWIPDRILEEELKKIRMERGPDVARETARSYAQDAVRLYNDWANGECYGVIVVTLRCSDGTGVNVLHEDSLWGVIGREDAEYRLSEMMGDARKCLDLRKAA</sequence>